<reference evidence="3" key="1">
    <citation type="journal article" date="2019" name="Int. J. Syst. Evol. Microbiol.">
        <title>The Global Catalogue of Microorganisms (GCM) 10K type strain sequencing project: providing services to taxonomists for standard genome sequencing and annotation.</title>
        <authorList>
            <consortium name="The Broad Institute Genomics Platform"/>
            <consortium name="The Broad Institute Genome Sequencing Center for Infectious Disease"/>
            <person name="Wu L."/>
            <person name="Ma J."/>
        </authorList>
    </citation>
    <scope>NUCLEOTIDE SEQUENCE [LARGE SCALE GENOMIC DNA]</scope>
    <source>
        <strain evidence="3">NBRC 106348</strain>
    </source>
</reference>
<comment type="caution">
    <text evidence="2">The sequence shown here is derived from an EMBL/GenBank/DDBJ whole genome shotgun (WGS) entry which is preliminary data.</text>
</comment>
<protein>
    <submittedName>
        <fullName evidence="2">Uncharacterized protein</fullName>
    </submittedName>
</protein>
<name>A0ABQ6I728_9MICO</name>
<evidence type="ECO:0000313" key="3">
    <source>
        <dbReference type="Proteomes" id="UP001157091"/>
    </source>
</evidence>
<keyword evidence="1" id="KW-0472">Membrane</keyword>
<keyword evidence="3" id="KW-1185">Reference proteome</keyword>
<proteinExistence type="predicted"/>
<accession>A0ABQ6I728</accession>
<evidence type="ECO:0000313" key="2">
    <source>
        <dbReference type="EMBL" id="GMA26027.1"/>
    </source>
</evidence>
<sequence length="75" mass="7626">MWGLGYTCISGAVDAWVTDEVGPAHVQPVFTRATRAGLAAGFGGTVLAGALGVVSLRLPCSRRAPASSAWPPGCR</sequence>
<dbReference type="Proteomes" id="UP001157091">
    <property type="component" value="Unassembled WGS sequence"/>
</dbReference>
<dbReference type="EMBL" id="BSUK01000001">
    <property type="protein sequence ID" value="GMA26027.1"/>
    <property type="molecule type" value="Genomic_DNA"/>
</dbReference>
<keyword evidence="1" id="KW-1133">Transmembrane helix</keyword>
<gene>
    <name evidence="2" type="ORF">GCM10025864_37860</name>
</gene>
<keyword evidence="1" id="KW-0812">Transmembrane</keyword>
<feature type="transmembrane region" description="Helical" evidence="1">
    <location>
        <begin position="36"/>
        <end position="56"/>
    </location>
</feature>
<evidence type="ECO:0000256" key="1">
    <source>
        <dbReference type="SAM" id="Phobius"/>
    </source>
</evidence>
<organism evidence="2 3">
    <name type="scientific">Luteimicrobium album</name>
    <dbReference type="NCBI Taxonomy" id="1054550"/>
    <lineage>
        <taxon>Bacteria</taxon>
        <taxon>Bacillati</taxon>
        <taxon>Actinomycetota</taxon>
        <taxon>Actinomycetes</taxon>
        <taxon>Micrococcales</taxon>
        <taxon>Luteimicrobium</taxon>
    </lineage>
</organism>